<dbReference type="InterPro" id="IPR009000">
    <property type="entry name" value="Transl_B-barrel_sf"/>
</dbReference>
<keyword evidence="4" id="KW-0396">Initiation factor</keyword>
<keyword evidence="4" id="KW-0648">Protein biosynthesis</keyword>
<name>A0ABD1HYH2_SALDI</name>
<dbReference type="AlphaFoldDB" id="A0ABD1HYH2"/>
<proteinExistence type="predicted"/>
<keyword evidence="1" id="KW-0547">Nucleotide-binding</keyword>
<evidence type="ECO:0000256" key="1">
    <source>
        <dbReference type="ARBA" id="ARBA00022741"/>
    </source>
</evidence>
<keyword evidence="2" id="KW-0342">GTP-binding</keyword>
<evidence type="ECO:0000313" key="4">
    <source>
        <dbReference type="EMBL" id="KAL1561517.1"/>
    </source>
</evidence>
<dbReference type="EMBL" id="JBEAFC010000003">
    <property type="protein sequence ID" value="KAL1561517.1"/>
    <property type="molecule type" value="Genomic_DNA"/>
</dbReference>
<accession>A0ABD1HYH2</accession>
<dbReference type="Proteomes" id="UP001567538">
    <property type="component" value="Unassembled WGS sequence"/>
</dbReference>
<dbReference type="GO" id="GO:0005525">
    <property type="term" value="F:GTP binding"/>
    <property type="evidence" value="ECO:0007669"/>
    <property type="project" value="UniProtKB-KW"/>
</dbReference>
<evidence type="ECO:0000256" key="2">
    <source>
        <dbReference type="ARBA" id="ARBA00023134"/>
    </source>
</evidence>
<sequence length="146" mass="16499">MNHLEEESKRVAASPTTCILRIIPGYIFNSTDPIVLGVHVLQGMALIGAPLCVPGREYVVIGRISSIQKNHMDVPYAREGQNVAIEIIEANPEERNKMFGRDFGMRGCLVSNTSPYSIYALKKHHHYYLEDMEDSIYVQEDMESID</sequence>
<evidence type="ECO:0000313" key="5">
    <source>
        <dbReference type="Proteomes" id="UP001567538"/>
    </source>
</evidence>
<dbReference type="PANTHER" id="PTHR43381">
    <property type="entry name" value="TRANSLATION INITIATION FACTOR IF-2-RELATED"/>
    <property type="match status" value="1"/>
</dbReference>
<protein>
    <submittedName>
        <fullName evidence="4">Eukaryotic translation initiation factor 5B</fullName>
    </submittedName>
</protein>
<comment type="caution">
    <text evidence="4">The sequence shown here is derived from an EMBL/GenBank/DDBJ whole genome shotgun (WGS) entry which is preliminary data.</text>
</comment>
<feature type="domain" description="Elongation factor Tu-type" evidence="3">
    <location>
        <begin position="20"/>
        <end position="87"/>
    </location>
</feature>
<dbReference type="GO" id="GO:0003743">
    <property type="term" value="F:translation initiation factor activity"/>
    <property type="evidence" value="ECO:0007669"/>
    <property type="project" value="UniProtKB-KW"/>
</dbReference>
<dbReference type="SUPFAM" id="SSF50447">
    <property type="entry name" value="Translation proteins"/>
    <property type="match status" value="1"/>
</dbReference>
<dbReference type="Pfam" id="PF14578">
    <property type="entry name" value="GTP_EFTU_D4"/>
    <property type="match status" value="1"/>
</dbReference>
<evidence type="ECO:0000259" key="3">
    <source>
        <dbReference type="Pfam" id="PF14578"/>
    </source>
</evidence>
<reference evidence="4 5" key="1">
    <citation type="submission" date="2024-06" db="EMBL/GenBank/DDBJ databases">
        <title>A chromosome level genome sequence of Diviner's sage (Salvia divinorum).</title>
        <authorList>
            <person name="Ford S.A."/>
            <person name="Ro D.-K."/>
            <person name="Ness R.W."/>
            <person name="Phillips M.A."/>
        </authorList>
    </citation>
    <scope>NUCLEOTIDE SEQUENCE [LARGE SCALE GENOMIC DNA]</scope>
    <source>
        <strain evidence="4">SAF-2024a</strain>
        <tissue evidence="4">Leaf</tissue>
    </source>
</reference>
<gene>
    <name evidence="4" type="primary">FUN12</name>
    <name evidence="4" type="ORF">AAHA92_04209</name>
</gene>
<dbReference type="Gene3D" id="2.40.30.10">
    <property type="entry name" value="Translation factors"/>
    <property type="match status" value="1"/>
</dbReference>
<dbReference type="PANTHER" id="PTHR43381:SF4">
    <property type="entry name" value="EUKARYOTIC TRANSLATION INITIATION FACTOR 5B"/>
    <property type="match status" value="1"/>
</dbReference>
<organism evidence="4 5">
    <name type="scientific">Salvia divinorum</name>
    <name type="common">Maria pastora</name>
    <name type="synonym">Diviner's sage</name>
    <dbReference type="NCBI Taxonomy" id="28513"/>
    <lineage>
        <taxon>Eukaryota</taxon>
        <taxon>Viridiplantae</taxon>
        <taxon>Streptophyta</taxon>
        <taxon>Embryophyta</taxon>
        <taxon>Tracheophyta</taxon>
        <taxon>Spermatophyta</taxon>
        <taxon>Magnoliopsida</taxon>
        <taxon>eudicotyledons</taxon>
        <taxon>Gunneridae</taxon>
        <taxon>Pentapetalae</taxon>
        <taxon>asterids</taxon>
        <taxon>lamiids</taxon>
        <taxon>Lamiales</taxon>
        <taxon>Lamiaceae</taxon>
        <taxon>Nepetoideae</taxon>
        <taxon>Mentheae</taxon>
        <taxon>Salviinae</taxon>
        <taxon>Salvia</taxon>
        <taxon>Salvia subgen. Calosphace</taxon>
    </lineage>
</organism>
<dbReference type="InterPro" id="IPR015760">
    <property type="entry name" value="TIF_IF2"/>
</dbReference>
<dbReference type="InterPro" id="IPR029459">
    <property type="entry name" value="EFTU-type"/>
</dbReference>
<keyword evidence="5" id="KW-1185">Reference proteome</keyword>